<gene>
    <name evidence="2" type="ORF">FHW20_002266</name>
</gene>
<evidence type="ECO:0000313" key="2">
    <source>
        <dbReference type="EMBL" id="MBA8851331.1"/>
    </source>
</evidence>
<accession>A0ABR6APZ7</accession>
<protein>
    <submittedName>
        <fullName evidence="2">Uncharacterized protein</fullName>
    </submittedName>
</protein>
<dbReference type="EMBL" id="JACGXG010000002">
    <property type="protein sequence ID" value="MBA8851331.1"/>
    <property type="molecule type" value="Genomic_DNA"/>
</dbReference>
<feature type="compositionally biased region" description="Basic and acidic residues" evidence="1">
    <location>
        <begin position="129"/>
        <end position="138"/>
    </location>
</feature>
<organism evidence="2 3">
    <name type="scientific">Brucella intermedia</name>
    <dbReference type="NCBI Taxonomy" id="94625"/>
    <lineage>
        <taxon>Bacteria</taxon>
        <taxon>Pseudomonadati</taxon>
        <taxon>Pseudomonadota</taxon>
        <taxon>Alphaproteobacteria</taxon>
        <taxon>Hyphomicrobiales</taxon>
        <taxon>Brucellaceae</taxon>
        <taxon>Brucella/Ochrobactrum group</taxon>
        <taxon>Brucella</taxon>
    </lineage>
</organism>
<dbReference type="Proteomes" id="UP000578622">
    <property type="component" value="Unassembled WGS sequence"/>
</dbReference>
<feature type="region of interest" description="Disordered" evidence="1">
    <location>
        <begin position="89"/>
        <end position="112"/>
    </location>
</feature>
<keyword evidence="3" id="KW-1185">Reference proteome</keyword>
<name>A0ABR6APZ7_9HYPH</name>
<reference evidence="2 3" key="1">
    <citation type="submission" date="2020-07" db="EMBL/GenBank/DDBJ databases">
        <title>Genomic Encyclopedia of Type Strains, Phase IV (KMG-V): Genome sequencing to study the core and pangenomes of soil and plant-associated prokaryotes.</title>
        <authorList>
            <person name="Whitman W."/>
        </authorList>
    </citation>
    <scope>NUCLEOTIDE SEQUENCE [LARGE SCALE GENOMIC DNA]</scope>
    <source>
        <strain evidence="2 3">RH4WT92</strain>
    </source>
</reference>
<comment type="caution">
    <text evidence="2">The sequence shown here is derived from an EMBL/GenBank/DDBJ whole genome shotgun (WGS) entry which is preliminary data.</text>
</comment>
<proteinExistence type="predicted"/>
<evidence type="ECO:0000313" key="3">
    <source>
        <dbReference type="Proteomes" id="UP000578622"/>
    </source>
</evidence>
<sequence>MVLTKLMVPRRMNTLTRYASNVSLINNHVLRRLMVPTASRAGGTRCLRTRCGGTCRLRQARYTCGNAATNRQSDLWLHVTINGSQSCEPPNTFTGGLPQGASGYRRSPAQFGRRGDWARTVVHCLPPRWRQDGKRGHGNDVTQSAPARSHSRRPPTVRQTETRGNETVSSLRAEGQQEKGRRYARHHP</sequence>
<evidence type="ECO:0000256" key="1">
    <source>
        <dbReference type="SAM" id="MobiDB-lite"/>
    </source>
</evidence>
<feature type="region of interest" description="Disordered" evidence="1">
    <location>
        <begin position="128"/>
        <end position="188"/>
    </location>
</feature>